<evidence type="ECO:0000256" key="1">
    <source>
        <dbReference type="SAM" id="SignalP"/>
    </source>
</evidence>
<gene>
    <name evidence="2" type="ORF">DL762_001400</name>
</gene>
<dbReference type="Gene3D" id="3.10.450.50">
    <property type="match status" value="1"/>
</dbReference>
<comment type="caution">
    <text evidence="2">The sequence shown here is derived from an EMBL/GenBank/DDBJ whole genome shotgun (WGS) entry which is preliminary data.</text>
</comment>
<evidence type="ECO:0000313" key="2">
    <source>
        <dbReference type="EMBL" id="RYO92909.1"/>
    </source>
</evidence>
<evidence type="ECO:0000313" key="3">
    <source>
        <dbReference type="Proteomes" id="UP000294003"/>
    </source>
</evidence>
<sequence>MHALSSLIVLLAPLGALAAPAGALGARQRLQQPPPCVRVTPDPGPAETEARFHEFANAFLVTKNITEAFLYITEDYINHNPYAENGAKAAWDILSPIWGSQSITVLRTKFRGDQGWLNYRNSFGTIVDRFRWEGGCIAEHWDAGEVYPED</sequence>
<dbReference type="EMBL" id="QJNS01000023">
    <property type="protein sequence ID" value="RYO92909.1"/>
    <property type="molecule type" value="Genomic_DNA"/>
</dbReference>
<protein>
    <recommendedName>
        <fullName evidence="4">SnoaL-like domain-containing protein</fullName>
    </recommendedName>
</protein>
<feature type="chain" id="PRO_5046878382" description="SnoaL-like domain-containing protein" evidence="1">
    <location>
        <begin position="19"/>
        <end position="150"/>
    </location>
</feature>
<proteinExistence type="predicted"/>
<organism evidence="2 3">
    <name type="scientific">Monosporascus cannonballus</name>
    <dbReference type="NCBI Taxonomy" id="155416"/>
    <lineage>
        <taxon>Eukaryota</taxon>
        <taxon>Fungi</taxon>
        <taxon>Dikarya</taxon>
        <taxon>Ascomycota</taxon>
        <taxon>Pezizomycotina</taxon>
        <taxon>Sordariomycetes</taxon>
        <taxon>Xylariomycetidae</taxon>
        <taxon>Xylariales</taxon>
        <taxon>Xylariales incertae sedis</taxon>
        <taxon>Monosporascus</taxon>
    </lineage>
</organism>
<feature type="signal peptide" evidence="1">
    <location>
        <begin position="1"/>
        <end position="18"/>
    </location>
</feature>
<dbReference type="Proteomes" id="UP000294003">
    <property type="component" value="Unassembled WGS sequence"/>
</dbReference>
<keyword evidence="3" id="KW-1185">Reference proteome</keyword>
<name>A0ABY0HH10_9PEZI</name>
<dbReference type="InterPro" id="IPR032710">
    <property type="entry name" value="NTF2-like_dom_sf"/>
</dbReference>
<accession>A0ABY0HH10</accession>
<dbReference type="SUPFAM" id="SSF54427">
    <property type="entry name" value="NTF2-like"/>
    <property type="match status" value="1"/>
</dbReference>
<keyword evidence="1" id="KW-0732">Signal</keyword>
<reference evidence="2 3" key="1">
    <citation type="submission" date="2018-06" db="EMBL/GenBank/DDBJ databases">
        <title>Complete Genomes of Monosporascus.</title>
        <authorList>
            <person name="Robinson A.J."/>
            <person name="Natvig D.O."/>
        </authorList>
    </citation>
    <scope>NUCLEOTIDE SEQUENCE [LARGE SCALE GENOMIC DNA]</scope>
    <source>
        <strain evidence="2 3">CBS 609.92</strain>
    </source>
</reference>
<evidence type="ECO:0008006" key="4">
    <source>
        <dbReference type="Google" id="ProtNLM"/>
    </source>
</evidence>